<reference evidence="2" key="1">
    <citation type="journal article" date="2019" name="Int. J. Syst. Evol. Microbiol.">
        <title>The Global Catalogue of Microorganisms (GCM) 10K type strain sequencing project: providing services to taxonomists for standard genome sequencing and annotation.</title>
        <authorList>
            <consortium name="The Broad Institute Genomics Platform"/>
            <consortium name="The Broad Institute Genome Sequencing Center for Infectious Disease"/>
            <person name="Wu L."/>
            <person name="Ma J."/>
        </authorList>
    </citation>
    <scope>NUCLEOTIDE SEQUENCE [LARGE SCALE GENOMIC DNA]</scope>
    <source>
        <strain evidence="2">CCUG 59189</strain>
    </source>
</reference>
<dbReference type="Proteomes" id="UP001597262">
    <property type="component" value="Unassembled WGS sequence"/>
</dbReference>
<gene>
    <name evidence="1" type="ORF">ACFQ3W_23350</name>
</gene>
<evidence type="ECO:0000313" key="1">
    <source>
        <dbReference type="EMBL" id="MFD1179209.1"/>
    </source>
</evidence>
<dbReference type="EMBL" id="JBHTLM010000026">
    <property type="protein sequence ID" value="MFD1179209.1"/>
    <property type="molecule type" value="Genomic_DNA"/>
</dbReference>
<protein>
    <submittedName>
        <fullName evidence="1">DUF6838 family protein</fullName>
    </submittedName>
</protein>
<name>A0ABW3S340_9BACL</name>
<sequence length="144" mass="16529">MPEVTVNSIRDGVILALSNFFPTMDIFGEYIEQDFNAPCFYVKLLTTSHDHELDRRYKRSNSFDVHFFPAGADYNREAHSMAENLYVALAKVNIDGAIYKGTKMNHEIVDNVLHFFVDFNFLVSTPKNEIKMQTLKQEGNVKNG</sequence>
<dbReference type="Pfam" id="PF20765">
    <property type="entry name" value="Phage_tail_terminator_8"/>
    <property type="match status" value="1"/>
</dbReference>
<keyword evidence="2" id="KW-1185">Reference proteome</keyword>
<accession>A0ABW3S340</accession>
<organism evidence="1 2">
    <name type="scientific">Paenibacillus puldeungensis</name>
    <dbReference type="NCBI Taxonomy" id="696536"/>
    <lineage>
        <taxon>Bacteria</taxon>
        <taxon>Bacillati</taxon>
        <taxon>Bacillota</taxon>
        <taxon>Bacilli</taxon>
        <taxon>Bacillales</taxon>
        <taxon>Paenibacillaceae</taxon>
        <taxon>Paenibacillus</taxon>
    </lineage>
</organism>
<evidence type="ECO:0000313" key="2">
    <source>
        <dbReference type="Proteomes" id="UP001597262"/>
    </source>
</evidence>
<proteinExistence type="predicted"/>
<comment type="caution">
    <text evidence="1">The sequence shown here is derived from an EMBL/GenBank/DDBJ whole genome shotgun (WGS) entry which is preliminary data.</text>
</comment>
<dbReference type="InterPro" id="IPR049254">
    <property type="entry name" value="Phage_tail_terminator"/>
</dbReference>